<accession>A0ABR2M858</accession>
<dbReference type="PANTHER" id="PTHR33595">
    <property type="entry name" value="VON WILLEBRAND FACTOR A DOMAIN PROTEIN"/>
    <property type="match status" value="1"/>
</dbReference>
<evidence type="ECO:0000259" key="2">
    <source>
        <dbReference type="Pfam" id="PF25821"/>
    </source>
</evidence>
<feature type="region of interest" description="Disordered" evidence="1">
    <location>
        <begin position="52"/>
        <end position="79"/>
    </location>
</feature>
<dbReference type="InterPro" id="IPR057710">
    <property type="entry name" value="DUF7950"/>
</dbReference>
<evidence type="ECO:0000256" key="1">
    <source>
        <dbReference type="SAM" id="MobiDB-lite"/>
    </source>
</evidence>
<protein>
    <recommendedName>
        <fullName evidence="2">DUF7950 domain-containing protein</fullName>
    </recommendedName>
</protein>
<proteinExistence type="predicted"/>
<dbReference type="Proteomes" id="UP001412067">
    <property type="component" value="Unassembled WGS sequence"/>
</dbReference>
<dbReference type="EMBL" id="JBBWWR010000011">
    <property type="protein sequence ID" value="KAK8959779.1"/>
    <property type="molecule type" value="Genomic_DNA"/>
</dbReference>
<sequence>MMEKDGGGGCCVAGEDVAWRMGRILLRYRPIAPKPLAAGTALGGVVQATLSGGCRDRRRGGTRRQSGPTGGRRGRKSRKVQAAASRDAAGMLGHATAVVTLPLMPETPERKEGAHAVGWKAWESKEATVAGPSAAVVAPRPVRVVGVSVAVEGVSEAWDVDLCRGMGGVEEIRTWLDSDDSPAFISDAENRVTWTNAAYRRLVVGGGGAVSQNSSSSSSCPASIWPREAAAADEEVLRVALLTRGLLPGGTCRGFTCTARVRYVCRRRGMVSLSSPCDVWRLEDGSLAWRLDVKAALSLSIWA</sequence>
<dbReference type="Pfam" id="PF25821">
    <property type="entry name" value="DUF7950"/>
    <property type="match status" value="1"/>
</dbReference>
<evidence type="ECO:0000313" key="3">
    <source>
        <dbReference type="EMBL" id="KAK8959779.1"/>
    </source>
</evidence>
<dbReference type="PANTHER" id="PTHR33595:SF7">
    <property type="entry name" value="OS12G0242500 PROTEIN"/>
    <property type="match status" value="1"/>
</dbReference>
<keyword evidence="4" id="KW-1185">Reference proteome</keyword>
<name>A0ABR2M858_9ASPA</name>
<gene>
    <name evidence="3" type="ORF">KSP40_PGU013065</name>
</gene>
<organism evidence="3 4">
    <name type="scientific">Platanthera guangdongensis</name>
    <dbReference type="NCBI Taxonomy" id="2320717"/>
    <lineage>
        <taxon>Eukaryota</taxon>
        <taxon>Viridiplantae</taxon>
        <taxon>Streptophyta</taxon>
        <taxon>Embryophyta</taxon>
        <taxon>Tracheophyta</taxon>
        <taxon>Spermatophyta</taxon>
        <taxon>Magnoliopsida</taxon>
        <taxon>Liliopsida</taxon>
        <taxon>Asparagales</taxon>
        <taxon>Orchidaceae</taxon>
        <taxon>Orchidoideae</taxon>
        <taxon>Orchideae</taxon>
        <taxon>Orchidinae</taxon>
        <taxon>Platanthera</taxon>
    </lineage>
</organism>
<evidence type="ECO:0000313" key="4">
    <source>
        <dbReference type="Proteomes" id="UP001412067"/>
    </source>
</evidence>
<reference evidence="3 4" key="1">
    <citation type="journal article" date="2022" name="Nat. Plants">
        <title>Genomes of leafy and leafless Platanthera orchids illuminate the evolution of mycoheterotrophy.</title>
        <authorList>
            <person name="Li M.H."/>
            <person name="Liu K.W."/>
            <person name="Li Z."/>
            <person name="Lu H.C."/>
            <person name="Ye Q.L."/>
            <person name="Zhang D."/>
            <person name="Wang J.Y."/>
            <person name="Li Y.F."/>
            <person name="Zhong Z.M."/>
            <person name="Liu X."/>
            <person name="Yu X."/>
            <person name="Liu D.K."/>
            <person name="Tu X.D."/>
            <person name="Liu B."/>
            <person name="Hao Y."/>
            <person name="Liao X.Y."/>
            <person name="Jiang Y.T."/>
            <person name="Sun W.H."/>
            <person name="Chen J."/>
            <person name="Chen Y.Q."/>
            <person name="Ai Y."/>
            <person name="Zhai J.W."/>
            <person name="Wu S.S."/>
            <person name="Zhou Z."/>
            <person name="Hsiao Y.Y."/>
            <person name="Wu W.L."/>
            <person name="Chen Y.Y."/>
            <person name="Lin Y.F."/>
            <person name="Hsu J.L."/>
            <person name="Li C.Y."/>
            <person name="Wang Z.W."/>
            <person name="Zhao X."/>
            <person name="Zhong W.Y."/>
            <person name="Ma X.K."/>
            <person name="Ma L."/>
            <person name="Huang J."/>
            <person name="Chen G.Z."/>
            <person name="Huang M.Z."/>
            <person name="Huang L."/>
            <person name="Peng D.H."/>
            <person name="Luo Y.B."/>
            <person name="Zou S.Q."/>
            <person name="Chen S.P."/>
            <person name="Lan S."/>
            <person name="Tsai W.C."/>
            <person name="Van de Peer Y."/>
            <person name="Liu Z.J."/>
        </authorList>
    </citation>
    <scope>NUCLEOTIDE SEQUENCE [LARGE SCALE GENOMIC DNA]</scope>
    <source>
        <strain evidence="3">Lor288</strain>
    </source>
</reference>
<comment type="caution">
    <text evidence="3">The sequence shown here is derived from an EMBL/GenBank/DDBJ whole genome shotgun (WGS) entry which is preliminary data.</text>
</comment>
<feature type="domain" description="DUF7950" evidence="2">
    <location>
        <begin position="148"/>
        <end position="298"/>
    </location>
</feature>